<feature type="transmembrane region" description="Helical" evidence="1">
    <location>
        <begin position="417"/>
        <end position="436"/>
    </location>
</feature>
<feature type="transmembrane region" description="Helical" evidence="1">
    <location>
        <begin position="157"/>
        <end position="178"/>
    </location>
</feature>
<proteinExistence type="predicted"/>
<sequence>MGTHLTDLDLASLNQLTSSDLFTLLHNVPQLQVLNVSYITAWHDGHTVHIIRQAPHLRELQLEWCQHVTDVSVTHIANARNLRLECLGLTGTAMSSAGCKNINRELVHGIAKMPTSLPHFAYLDLSWVDDVMTTDIAAAVSAHPLLTIKGNVAALRFIFTVLSILGCAVVVLSYIMFLPLRKGSNALVVSIAIFAMGMHITMFAQTGYKGPLAENVDCDVSVAALTQFFVLGQEIYLFTMILDLYSTTRNPFTFTRPSLYHVFVLSVSLLGAYLFSLNSRAIGFAELGVCWFQSNDDNASVWLHMYVLSPPHPAWPVHIPTLFVVDCSYFVAPLAFLYGKGFMLFIVARNRIQDGYDDITTSAARILSLRHMRVYIGMSALYWIVMGVGSIAILFWLPLDDHSIPSSRRKTQVFYEFWMLGLSIKGTVVFVLYTYLMKLPAVYAMWRQGSYDDLMNVQGVHWVLRRDVLYFAR</sequence>
<keyword evidence="1" id="KW-0472">Membrane</keyword>
<dbReference type="Gene3D" id="3.80.10.10">
    <property type="entry name" value="Ribonuclease Inhibitor"/>
    <property type="match status" value="1"/>
</dbReference>
<feature type="transmembrane region" description="Helical" evidence="1">
    <location>
        <begin position="317"/>
        <end position="339"/>
    </location>
</feature>
<keyword evidence="1" id="KW-0812">Transmembrane</keyword>
<keyword evidence="3" id="KW-1185">Reference proteome</keyword>
<dbReference type="EMBL" id="MZMZ02002106">
    <property type="protein sequence ID" value="RQM27271.1"/>
    <property type="molecule type" value="Genomic_DNA"/>
</dbReference>
<feature type="transmembrane region" description="Helical" evidence="1">
    <location>
        <begin position="185"/>
        <end position="204"/>
    </location>
</feature>
<dbReference type="SUPFAM" id="SSF52047">
    <property type="entry name" value="RNI-like"/>
    <property type="match status" value="1"/>
</dbReference>
<reference evidence="2" key="1">
    <citation type="submission" date="2018-07" db="EMBL/GenBank/DDBJ databases">
        <title>Annotation of Aphanomyces astaci genome assembly.</title>
        <authorList>
            <person name="Studholme D.J."/>
        </authorList>
    </citation>
    <scope>NUCLEOTIDE SEQUENCE [LARGE SCALE GENOMIC DNA]</scope>
    <source>
        <strain evidence="2">Pc</strain>
    </source>
</reference>
<dbReference type="Gene3D" id="1.20.1070.10">
    <property type="entry name" value="Rhodopsin 7-helix transmembrane proteins"/>
    <property type="match status" value="1"/>
</dbReference>
<dbReference type="AlphaFoldDB" id="A0A3R7YSV6"/>
<feature type="transmembrane region" description="Helical" evidence="1">
    <location>
        <begin position="374"/>
        <end position="397"/>
    </location>
</feature>
<evidence type="ECO:0000313" key="2">
    <source>
        <dbReference type="EMBL" id="RQM27271.1"/>
    </source>
</evidence>
<evidence type="ECO:0000313" key="3">
    <source>
        <dbReference type="Proteomes" id="UP000284702"/>
    </source>
</evidence>
<accession>A0A3R7YSV6</accession>
<feature type="transmembrane region" description="Helical" evidence="1">
    <location>
        <begin position="224"/>
        <end position="246"/>
    </location>
</feature>
<dbReference type="SMART" id="SM00367">
    <property type="entry name" value="LRR_CC"/>
    <property type="match status" value="2"/>
</dbReference>
<dbReference type="Proteomes" id="UP000284702">
    <property type="component" value="Unassembled WGS sequence"/>
</dbReference>
<dbReference type="InterPro" id="IPR032675">
    <property type="entry name" value="LRR_dom_sf"/>
</dbReference>
<evidence type="ECO:0008006" key="4">
    <source>
        <dbReference type="Google" id="ProtNLM"/>
    </source>
</evidence>
<organism evidence="2 3">
    <name type="scientific">Aphanomyces astaci</name>
    <name type="common">Crayfish plague agent</name>
    <dbReference type="NCBI Taxonomy" id="112090"/>
    <lineage>
        <taxon>Eukaryota</taxon>
        <taxon>Sar</taxon>
        <taxon>Stramenopiles</taxon>
        <taxon>Oomycota</taxon>
        <taxon>Saprolegniomycetes</taxon>
        <taxon>Saprolegniales</taxon>
        <taxon>Verrucalvaceae</taxon>
        <taxon>Aphanomyces</taxon>
    </lineage>
</organism>
<protein>
    <recommendedName>
        <fullName evidence="4">G-protein coupled receptors family 2 profile 2 domain-containing protein</fullName>
    </recommendedName>
</protein>
<gene>
    <name evidence="2" type="ORF">B5M09_008167</name>
</gene>
<comment type="caution">
    <text evidence="2">The sequence shown here is derived from an EMBL/GenBank/DDBJ whole genome shotgun (WGS) entry which is preliminary data.</text>
</comment>
<evidence type="ECO:0000256" key="1">
    <source>
        <dbReference type="SAM" id="Phobius"/>
    </source>
</evidence>
<name>A0A3R7YSV6_APHAT</name>
<feature type="transmembrane region" description="Helical" evidence="1">
    <location>
        <begin position="258"/>
        <end position="276"/>
    </location>
</feature>
<dbReference type="VEuPathDB" id="FungiDB:H257_16299"/>
<dbReference type="InterPro" id="IPR006553">
    <property type="entry name" value="Leu-rich_rpt_Cys-con_subtyp"/>
</dbReference>
<keyword evidence="1" id="KW-1133">Transmembrane helix</keyword>